<organism evidence="1">
    <name type="scientific">viral metagenome</name>
    <dbReference type="NCBI Taxonomy" id="1070528"/>
    <lineage>
        <taxon>unclassified sequences</taxon>
        <taxon>metagenomes</taxon>
        <taxon>organismal metagenomes</taxon>
    </lineage>
</organism>
<protein>
    <recommendedName>
        <fullName evidence="2">MIF4G domain-containing protein</fullName>
    </recommendedName>
</protein>
<accession>A0A6C0CTE3</accession>
<dbReference type="EMBL" id="MN739485">
    <property type="protein sequence ID" value="QHT07721.1"/>
    <property type="molecule type" value="Genomic_DNA"/>
</dbReference>
<dbReference type="AlphaFoldDB" id="A0A6C0CTE3"/>
<evidence type="ECO:0008006" key="2">
    <source>
        <dbReference type="Google" id="ProtNLM"/>
    </source>
</evidence>
<evidence type="ECO:0000313" key="1">
    <source>
        <dbReference type="EMBL" id="QHT07721.1"/>
    </source>
</evidence>
<proteinExistence type="predicted"/>
<sequence length="308" mass="36410">MDFVRYDTTSFYNDFPINANSKEYIKLKTMFEYIKETYSCFNPSLKSEIYTKKMIKKPQVISNNEIHAGKKNLISCLNKLTKENYNIIFRKILLAVQVNDVKEFVQQIIQTCLNSKVYHELYVGLIIHLYCSGKEQISSCISEIINEYFDCICHLDFFKLNDDEKNQEESYNDFCDRVNAKCKKIFTIKVFFMFHLSEELSKHLTKTPQDIIQILSSFLEECIHQNNKECTELILLCIKDCYENKDEIKIPSIHLKTPIVWKEMTKIDFKLPKIIQEYIDTGNPVPKVRFICLDLLALLNKHQQNQKQ</sequence>
<reference evidence="1" key="1">
    <citation type="journal article" date="2020" name="Nature">
        <title>Giant virus diversity and host interactions through global metagenomics.</title>
        <authorList>
            <person name="Schulz F."/>
            <person name="Roux S."/>
            <person name="Paez-Espino D."/>
            <person name="Jungbluth S."/>
            <person name="Walsh D.A."/>
            <person name="Denef V.J."/>
            <person name="McMahon K.D."/>
            <person name="Konstantinidis K.T."/>
            <person name="Eloe-Fadrosh E.A."/>
            <person name="Kyrpides N.C."/>
            <person name="Woyke T."/>
        </authorList>
    </citation>
    <scope>NUCLEOTIDE SEQUENCE</scope>
    <source>
        <strain evidence="1">GVMAG-M-3300021964-36</strain>
    </source>
</reference>
<name>A0A6C0CTE3_9ZZZZ</name>